<name>A0A9J6H853_HAELO</name>
<dbReference type="PANTHER" id="PTHR11680">
    <property type="entry name" value="SERINE HYDROXYMETHYLTRANSFERASE"/>
    <property type="match status" value="1"/>
</dbReference>
<reference evidence="5 6" key="1">
    <citation type="journal article" date="2020" name="Cell">
        <title>Large-Scale Comparative Analyses of Tick Genomes Elucidate Their Genetic Diversity and Vector Capacities.</title>
        <authorList>
            <consortium name="Tick Genome and Microbiome Consortium (TIGMIC)"/>
            <person name="Jia N."/>
            <person name="Wang J."/>
            <person name="Shi W."/>
            <person name="Du L."/>
            <person name="Sun Y."/>
            <person name="Zhan W."/>
            <person name="Jiang J.F."/>
            <person name="Wang Q."/>
            <person name="Zhang B."/>
            <person name="Ji P."/>
            <person name="Bell-Sakyi L."/>
            <person name="Cui X.M."/>
            <person name="Yuan T.T."/>
            <person name="Jiang B.G."/>
            <person name="Yang W.F."/>
            <person name="Lam T.T."/>
            <person name="Chang Q.C."/>
            <person name="Ding S.J."/>
            <person name="Wang X.J."/>
            <person name="Zhu J.G."/>
            <person name="Ruan X.D."/>
            <person name="Zhao L."/>
            <person name="Wei J.T."/>
            <person name="Ye R.Z."/>
            <person name="Que T.C."/>
            <person name="Du C.H."/>
            <person name="Zhou Y.H."/>
            <person name="Cheng J.X."/>
            <person name="Dai P.F."/>
            <person name="Guo W.B."/>
            <person name="Han X.H."/>
            <person name="Huang E.J."/>
            <person name="Li L.F."/>
            <person name="Wei W."/>
            <person name="Gao Y.C."/>
            <person name="Liu J.Z."/>
            <person name="Shao H.Z."/>
            <person name="Wang X."/>
            <person name="Wang C.C."/>
            <person name="Yang T.C."/>
            <person name="Huo Q.B."/>
            <person name="Li W."/>
            <person name="Chen H.Y."/>
            <person name="Chen S.E."/>
            <person name="Zhou L.G."/>
            <person name="Ni X.B."/>
            <person name="Tian J.H."/>
            <person name="Sheng Y."/>
            <person name="Liu T."/>
            <person name="Pan Y.S."/>
            <person name="Xia L.Y."/>
            <person name="Li J."/>
            <person name="Zhao F."/>
            <person name="Cao W.C."/>
        </authorList>
    </citation>
    <scope>NUCLEOTIDE SEQUENCE [LARGE SCALE GENOMIC DNA]</scope>
    <source>
        <strain evidence="5">HaeL-2018</strain>
    </source>
</reference>
<dbReference type="OrthoDB" id="10265628at2759"/>
<dbReference type="InterPro" id="IPR015424">
    <property type="entry name" value="PyrdxlP-dep_Trfase"/>
</dbReference>
<dbReference type="VEuPathDB" id="VectorBase:HLOH_045436"/>
<dbReference type="GO" id="GO:0004372">
    <property type="term" value="F:glycine hydroxymethyltransferase activity"/>
    <property type="evidence" value="ECO:0007669"/>
    <property type="project" value="TreeGrafter"/>
</dbReference>
<accession>A0A9J6H853</accession>
<keyword evidence="2" id="KW-0663">Pyridoxal phosphate</keyword>
<dbReference type="InterPro" id="IPR039429">
    <property type="entry name" value="SHMT-like_dom"/>
</dbReference>
<dbReference type="EMBL" id="JABSTR010001253">
    <property type="protein sequence ID" value="KAH9383859.1"/>
    <property type="molecule type" value="Genomic_DNA"/>
</dbReference>
<evidence type="ECO:0000256" key="2">
    <source>
        <dbReference type="ARBA" id="ARBA00022898"/>
    </source>
</evidence>
<dbReference type="Pfam" id="PF21788">
    <property type="entry name" value="TNP-like_GBD"/>
    <property type="match status" value="1"/>
</dbReference>
<evidence type="ECO:0000256" key="1">
    <source>
        <dbReference type="ARBA" id="ARBA00001933"/>
    </source>
</evidence>
<dbReference type="PANTHER" id="PTHR11680:SF59">
    <property type="entry name" value="SERINE HYDROXYMETHYLTRANSFERASE, CYTOSOLIC"/>
    <property type="match status" value="1"/>
</dbReference>
<organism evidence="5 6">
    <name type="scientific">Haemaphysalis longicornis</name>
    <name type="common">Bush tick</name>
    <dbReference type="NCBI Taxonomy" id="44386"/>
    <lineage>
        <taxon>Eukaryota</taxon>
        <taxon>Metazoa</taxon>
        <taxon>Ecdysozoa</taxon>
        <taxon>Arthropoda</taxon>
        <taxon>Chelicerata</taxon>
        <taxon>Arachnida</taxon>
        <taxon>Acari</taxon>
        <taxon>Parasitiformes</taxon>
        <taxon>Ixodida</taxon>
        <taxon>Ixodoidea</taxon>
        <taxon>Ixodidae</taxon>
        <taxon>Haemaphysalinae</taxon>
        <taxon>Haemaphysalis</taxon>
    </lineage>
</organism>
<dbReference type="GO" id="GO:0005739">
    <property type="term" value="C:mitochondrion"/>
    <property type="evidence" value="ECO:0007669"/>
    <property type="project" value="TreeGrafter"/>
</dbReference>
<dbReference type="GO" id="GO:0005634">
    <property type="term" value="C:nucleus"/>
    <property type="evidence" value="ECO:0007669"/>
    <property type="project" value="TreeGrafter"/>
</dbReference>
<dbReference type="InterPro" id="IPR048366">
    <property type="entry name" value="TNP-like_GBD"/>
</dbReference>
<evidence type="ECO:0000313" key="5">
    <source>
        <dbReference type="EMBL" id="KAH9383859.1"/>
    </source>
</evidence>
<dbReference type="Gene3D" id="3.40.640.10">
    <property type="entry name" value="Type I PLP-dependent aspartate aminotransferase-like (Major domain)"/>
    <property type="match status" value="1"/>
</dbReference>
<sequence length="380" mass="41934">MEKLASVKAEVASLTLCGASSNFIMARRLGAELCVDSEQISASFVNPYDNIKNVCVILGACHMIKLIRNSLANLGHLVDSEGKHSQVGLRSGVGGVRLRLGNKLMKAYVQWEGQKTKVPYAVQALSSPVADALNFCEQMPKLPRFHGARVTSKLVGVFDPLFVLLNSRNPSESSYRAPLWKQNEACWKPFFADSQAYIKGPRDLAGRPLLEGLKKTGFVGFLISMASTEKMVNERWPGYYGGNEFIDEIELLCQRRALEAYRLDPALWGVNVQPYSGSPANFAVYTGVVEPHGRIMGLDLPDGGHLTHGFFTDKKKISATSIFFESMPYKVNPQTGLIDYDKLQQTAALFKPKLIIAGMKNLLHLALERGCLLASYVWAV</sequence>
<dbReference type="SUPFAM" id="SSF53383">
    <property type="entry name" value="PLP-dependent transferases"/>
    <property type="match status" value="1"/>
</dbReference>
<dbReference type="Pfam" id="PF00464">
    <property type="entry name" value="SHMT"/>
    <property type="match status" value="1"/>
</dbReference>
<gene>
    <name evidence="5" type="ORF">HPB48_025629</name>
</gene>
<evidence type="ECO:0000259" key="4">
    <source>
        <dbReference type="Pfam" id="PF21788"/>
    </source>
</evidence>
<keyword evidence="6" id="KW-1185">Reference proteome</keyword>
<evidence type="ECO:0000313" key="6">
    <source>
        <dbReference type="Proteomes" id="UP000821853"/>
    </source>
</evidence>
<proteinExistence type="predicted"/>
<dbReference type="InterPro" id="IPR049943">
    <property type="entry name" value="Ser_HO-MeTrfase-like"/>
</dbReference>
<dbReference type="GO" id="GO:0019264">
    <property type="term" value="P:glycine biosynthetic process from serine"/>
    <property type="evidence" value="ECO:0007669"/>
    <property type="project" value="TreeGrafter"/>
</dbReference>
<dbReference type="InterPro" id="IPR015421">
    <property type="entry name" value="PyrdxlP-dep_Trfase_major"/>
</dbReference>
<feature type="domain" description="Transposable element P transposase-like GTP-binding insertion" evidence="4">
    <location>
        <begin position="61"/>
        <end position="178"/>
    </location>
</feature>
<evidence type="ECO:0008006" key="7">
    <source>
        <dbReference type="Google" id="ProtNLM"/>
    </source>
</evidence>
<dbReference type="GO" id="GO:0030170">
    <property type="term" value="F:pyridoxal phosphate binding"/>
    <property type="evidence" value="ECO:0007669"/>
    <property type="project" value="TreeGrafter"/>
</dbReference>
<dbReference type="AlphaFoldDB" id="A0A9J6H853"/>
<evidence type="ECO:0000259" key="3">
    <source>
        <dbReference type="Pfam" id="PF00464"/>
    </source>
</evidence>
<dbReference type="GO" id="GO:0046653">
    <property type="term" value="P:tetrahydrofolate metabolic process"/>
    <property type="evidence" value="ECO:0007669"/>
    <property type="project" value="TreeGrafter"/>
</dbReference>
<dbReference type="Proteomes" id="UP000821853">
    <property type="component" value="Unassembled WGS sequence"/>
</dbReference>
<comment type="cofactor">
    <cofactor evidence="1">
        <name>pyridoxal 5'-phosphate</name>
        <dbReference type="ChEBI" id="CHEBI:597326"/>
    </cofactor>
</comment>
<comment type="caution">
    <text evidence="5">The sequence shown here is derived from an EMBL/GenBank/DDBJ whole genome shotgun (WGS) entry which is preliminary data.</text>
</comment>
<feature type="domain" description="Serine hydroxymethyltransferase-like" evidence="3">
    <location>
        <begin position="234"/>
        <end position="359"/>
    </location>
</feature>
<protein>
    <recommendedName>
        <fullName evidence="7">Glycine hydroxymethyltransferase</fullName>
    </recommendedName>
</protein>